<gene>
    <name evidence="1" type="ORF">EG340_07045</name>
</gene>
<dbReference type="EMBL" id="CP033928">
    <property type="protein sequence ID" value="AZA60811.1"/>
    <property type="molecule type" value="Genomic_DNA"/>
</dbReference>
<protein>
    <submittedName>
        <fullName evidence="1">Uncharacterized protein</fullName>
    </submittedName>
</protein>
<dbReference type="RefSeq" id="WP_123885744.1">
    <property type="nucleotide sequence ID" value="NZ_CP033928.1"/>
</dbReference>
<dbReference type="Proteomes" id="UP000269076">
    <property type="component" value="Chromosome"/>
</dbReference>
<organism evidence="1 2">
    <name type="scientific">Chryseobacterium indoltheticum</name>
    <dbReference type="NCBI Taxonomy" id="254"/>
    <lineage>
        <taxon>Bacteria</taxon>
        <taxon>Pseudomonadati</taxon>
        <taxon>Bacteroidota</taxon>
        <taxon>Flavobacteriia</taxon>
        <taxon>Flavobacteriales</taxon>
        <taxon>Weeksellaceae</taxon>
        <taxon>Chryseobacterium group</taxon>
        <taxon>Chryseobacterium</taxon>
    </lineage>
</organism>
<dbReference type="AlphaFoldDB" id="A0A3G6MYD9"/>
<accession>A0A3G6MYD9</accession>
<name>A0A3G6MYD9_9FLAO</name>
<evidence type="ECO:0000313" key="1">
    <source>
        <dbReference type="EMBL" id="AZA60811.1"/>
    </source>
</evidence>
<sequence>MKVKDLEIDQEVIINVTSYKYKGIQRVHFTGIGKVQKIVFETNLGNRYDYKYFDITVGNKELKEVDGKLELK</sequence>
<proteinExistence type="predicted"/>
<reference evidence="1 2" key="1">
    <citation type="submission" date="2018-11" db="EMBL/GenBank/DDBJ databases">
        <title>Proposal to divide the Flavobacteriaceae and reorganize its genera based on Amino Acid Identity values calculated from whole genome sequences.</title>
        <authorList>
            <person name="Nicholson A.C."/>
            <person name="Gulvik C.A."/>
            <person name="Whitney A.M."/>
            <person name="Humrighouse B.W."/>
            <person name="Bell M."/>
            <person name="Holmes B."/>
            <person name="Steigerwalt A."/>
            <person name="Villarma A."/>
            <person name="Sheth M."/>
            <person name="Batra D."/>
            <person name="Pryor J."/>
            <person name="Bernardet J.-F."/>
            <person name="Hugo C."/>
            <person name="Kampfer P."/>
            <person name="Newman J."/>
            <person name="Mcquiston J.R."/>
        </authorList>
    </citation>
    <scope>NUCLEOTIDE SEQUENCE [LARGE SCALE GENOMIC DNA]</scope>
    <source>
        <strain evidence="1 2">G0211</strain>
    </source>
</reference>
<evidence type="ECO:0000313" key="2">
    <source>
        <dbReference type="Proteomes" id="UP000269076"/>
    </source>
</evidence>